<dbReference type="RefSeq" id="WP_136902202.1">
    <property type="nucleotide sequence ID" value="NZ_SUME01000006.1"/>
</dbReference>
<comment type="caution">
    <text evidence="3">The sequence shown here is derived from an EMBL/GenBank/DDBJ whole genome shotgun (WGS) entry which is preliminary data.</text>
</comment>
<dbReference type="Pfam" id="PF00930">
    <property type="entry name" value="DPPIV_N"/>
    <property type="match status" value="1"/>
</dbReference>
<reference evidence="3 4" key="1">
    <citation type="submission" date="2019-04" db="EMBL/GenBank/DDBJ databases">
        <title>Sphingobacterium olei sp. nov., isolated from oil-contaminated soil.</title>
        <authorList>
            <person name="Liu B."/>
        </authorList>
    </citation>
    <scope>NUCLEOTIDE SEQUENCE [LARGE SCALE GENOMIC DNA]</scope>
    <source>
        <strain evidence="3 4">HAL-9</strain>
    </source>
</reference>
<keyword evidence="4" id="KW-1185">Reference proteome</keyword>
<proteinExistence type="predicted"/>
<dbReference type="GO" id="GO:0008236">
    <property type="term" value="F:serine-type peptidase activity"/>
    <property type="evidence" value="ECO:0007669"/>
    <property type="project" value="InterPro"/>
</dbReference>
<sequence>MHKFLALFFPASICPKWSSRTCRTFLSLLAVPLILQVLFGFTCAYGQRNFTIDETVYGPGRFSPKTLIAQKWMHTEDAFTCLDSTYQNLVIRSAKDNWSPQNLITVNQLQSAVTSALPNEKIELKYIPFDYSWTGDQVLSFSAQGANNSYVIEYNTKSQKATVTSSVPSGVSNTEYGNDGGSIAYLIGNNIEIIDAAGRKVQVTKDTVDGIVNGSDYTHRQEFGINKGMWWSPDNKKLLYYRKDETMVSKYPLPQWDSRVATVKDIRYPMAGMKSEEVTLVIFDTDKNEHITLQTGEPKEQYLTIATWDPTGQSIYVGVLNRGQDHLKLNQYNANTGAFVKTLFEEKSSTWVEPQHPLTFLPKNNTQFLYQTDKDGYNQLYLYNTDGTLVRHLGHQDIIVTDLTGFDAKSQKAYYVGAAKNGLERHLFEVELKSGKTTQLTTANGVHQASVSSSGSFILDQYSNLNTPNVVQVIQTKDKKELPIIKADNPFVGKINLPRIEFKEFISPDGKTPLNARITYPLNFDKTKEYPVMIYLYGGSHAQLVTDRWLGGVGYFDLYMAQNGYVVFTLDNRGSDARGRDFTRVTHRNLGEAEMEDQLKGIEYLKSLPYVDTENMGIFGWSYGGYMATSFMTKHNEIFKAAVAGGPVIDWKYYEVMYGERYMDTPQENPEGYAKTSLLNKADRLKGNLLIIHGAQDPVVVQQHSMDFIEKCIKAGKQVDYFLYPSHEHNVGGKDRIHLYEKIARYFDLHLK</sequence>
<dbReference type="OrthoDB" id="9777457at2"/>
<gene>
    <name evidence="3" type="ORF">FAZ15_15345</name>
</gene>
<evidence type="ECO:0000313" key="4">
    <source>
        <dbReference type="Proteomes" id="UP000306808"/>
    </source>
</evidence>
<dbReference type="SUPFAM" id="SSF53474">
    <property type="entry name" value="alpha/beta-Hydrolases"/>
    <property type="match status" value="1"/>
</dbReference>
<protein>
    <submittedName>
        <fullName evidence="3">S9 family peptidase</fullName>
    </submittedName>
</protein>
<dbReference type="Gene3D" id="2.140.10.30">
    <property type="entry name" value="Dipeptidylpeptidase IV, N-terminal domain"/>
    <property type="match status" value="1"/>
</dbReference>
<dbReference type="Pfam" id="PF00326">
    <property type="entry name" value="Peptidase_S9"/>
    <property type="match status" value="1"/>
</dbReference>
<dbReference type="Proteomes" id="UP000306808">
    <property type="component" value="Unassembled WGS sequence"/>
</dbReference>
<dbReference type="Gene3D" id="3.40.50.1820">
    <property type="entry name" value="alpha/beta hydrolase"/>
    <property type="match status" value="1"/>
</dbReference>
<dbReference type="GO" id="GO:0006508">
    <property type="term" value="P:proteolysis"/>
    <property type="evidence" value="ECO:0007669"/>
    <property type="project" value="InterPro"/>
</dbReference>
<accession>A0A4U0NLZ6</accession>
<evidence type="ECO:0000313" key="3">
    <source>
        <dbReference type="EMBL" id="TJZ54842.1"/>
    </source>
</evidence>
<name>A0A4U0NLZ6_9SPHI</name>
<dbReference type="SUPFAM" id="SSF82171">
    <property type="entry name" value="DPP6 N-terminal domain-like"/>
    <property type="match status" value="1"/>
</dbReference>
<organism evidence="3 4">
    <name type="scientific">Sphingobacterium olei</name>
    <dbReference type="NCBI Taxonomy" id="2571155"/>
    <lineage>
        <taxon>Bacteria</taxon>
        <taxon>Pseudomonadati</taxon>
        <taxon>Bacteroidota</taxon>
        <taxon>Sphingobacteriia</taxon>
        <taxon>Sphingobacteriales</taxon>
        <taxon>Sphingobacteriaceae</taxon>
        <taxon>Sphingobacterium</taxon>
    </lineage>
</organism>
<dbReference type="InterPro" id="IPR029058">
    <property type="entry name" value="AB_hydrolase_fold"/>
</dbReference>
<dbReference type="InterPro" id="IPR002469">
    <property type="entry name" value="Peptidase_S9B_N"/>
</dbReference>
<feature type="domain" description="Dipeptidylpeptidase IV N-terminal" evidence="2">
    <location>
        <begin position="151"/>
        <end position="468"/>
    </location>
</feature>
<dbReference type="GO" id="GO:0008239">
    <property type="term" value="F:dipeptidyl-peptidase activity"/>
    <property type="evidence" value="ECO:0007669"/>
    <property type="project" value="TreeGrafter"/>
</dbReference>
<evidence type="ECO:0000259" key="2">
    <source>
        <dbReference type="Pfam" id="PF00930"/>
    </source>
</evidence>
<dbReference type="EMBL" id="SUME01000006">
    <property type="protein sequence ID" value="TJZ54842.1"/>
    <property type="molecule type" value="Genomic_DNA"/>
</dbReference>
<dbReference type="PANTHER" id="PTHR11731:SF193">
    <property type="entry name" value="DIPEPTIDYL PEPTIDASE 9"/>
    <property type="match status" value="1"/>
</dbReference>
<dbReference type="AlphaFoldDB" id="A0A4U0NLZ6"/>
<dbReference type="InterPro" id="IPR001375">
    <property type="entry name" value="Peptidase_S9_cat"/>
</dbReference>
<feature type="domain" description="Peptidase S9 prolyl oligopeptidase catalytic" evidence="1">
    <location>
        <begin position="559"/>
        <end position="751"/>
    </location>
</feature>
<dbReference type="PANTHER" id="PTHR11731">
    <property type="entry name" value="PROTEASE FAMILY S9B,C DIPEPTIDYL-PEPTIDASE IV-RELATED"/>
    <property type="match status" value="1"/>
</dbReference>
<dbReference type="InterPro" id="IPR050278">
    <property type="entry name" value="Serine_Prot_S9B/DPPIV"/>
</dbReference>
<evidence type="ECO:0000259" key="1">
    <source>
        <dbReference type="Pfam" id="PF00326"/>
    </source>
</evidence>